<keyword evidence="3" id="KW-1185">Reference proteome</keyword>
<gene>
    <name evidence="2" type="ORF">Tco_0803311</name>
</gene>
<comment type="caution">
    <text evidence="2">The sequence shown here is derived from an EMBL/GenBank/DDBJ whole genome shotgun (WGS) entry which is preliminary data.</text>
</comment>
<feature type="non-terminal residue" evidence="2">
    <location>
        <position position="1"/>
    </location>
</feature>
<proteinExistence type="predicted"/>
<name>A0ABQ5A1D1_9ASTR</name>
<evidence type="ECO:0000313" key="2">
    <source>
        <dbReference type="EMBL" id="GJS96343.1"/>
    </source>
</evidence>
<feature type="region of interest" description="Disordered" evidence="1">
    <location>
        <begin position="261"/>
        <end position="286"/>
    </location>
</feature>
<dbReference type="EMBL" id="BQNB010011879">
    <property type="protein sequence ID" value="GJS96343.1"/>
    <property type="molecule type" value="Genomic_DNA"/>
</dbReference>
<evidence type="ECO:0000256" key="1">
    <source>
        <dbReference type="SAM" id="MobiDB-lite"/>
    </source>
</evidence>
<reference evidence="2" key="1">
    <citation type="journal article" date="2022" name="Int. J. Mol. Sci.">
        <title>Draft Genome of Tanacetum Coccineum: Genomic Comparison of Closely Related Tanacetum-Family Plants.</title>
        <authorList>
            <person name="Yamashiro T."/>
            <person name="Shiraishi A."/>
            <person name="Nakayama K."/>
            <person name="Satake H."/>
        </authorList>
    </citation>
    <scope>NUCLEOTIDE SEQUENCE</scope>
</reference>
<sequence>FSDDYSHGHLDFRRRVWESHVDGSSIIGEMLIDKIGSEEFYSLRDEDAIGVCLLAVLHMVLLGQEPKNNVPNWWLRLVDDPNMWEKYPWVYLEAFFEGAEPIGRLRPNAFEAKAEWWVSSRAFFDGRIYEPPQIPPAVRNDIYQRVDEQARSIKELQQQNVDQYKILNSINKHFEGMNAFCMPGPMKAPIEVIGLSDFSGFQNTEGFPQCGPQLFTTQASSSFFEGAQMTPTYPGTPHIGTPMAQPGFAIVFLSAGPSHNRDGNGYSLKDKNEAKPKKPSTGMERA</sequence>
<organism evidence="2 3">
    <name type="scientific">Tanacetum coccineum</name>
    <dbReference type="NCBI Taxonomy" id="301880"/>
    <lineage>
        <taxon>Eukaryota</taxon>
        <taxon>Viridiplantae</taxon>
        <taxon>Streptophyta</taxon>
        <taxon>Embryophyta</taxon>
        <taxon>Tracheophyta</taxon>
        <taxon>Spermatophyta</taxon>
        <taxon>Magnoliopsida</taxon>
        <taxon>eudicotyledons</taxon>
        <taxon>Gunneridae</taxon>
        <taxon>Pentapetalae</taxon>
        <taxon>asterids</taxon>
        <taxon>campanulids</taxon>
        <taxon>Asterales</taxon>
        <taxon>Asteraceae</taxon>
        <taxon>Asteroideae</taxon>
        <taxon>Anthemideae</taxon>
        <taxon>Anthemidinae</taxon>
        <taxon>Tanacetum</taxon>
    </lineage>
</organism>
<protein>
    <recommendedName>
        <fullName evidence="4">Phospholipase-like protein</fullName>
    </recommendedName>
</protein>
<accession>A0ABQ5A1D1</accession>
<evidence type="ECO:0000313" key="3">
    <source>
        <dbReference type="Proteomes" id="UP001151760"/>
    </source>
</evidence>
<evidence type="ECO:0008006" key="4">
    <source>
        <dbReference type="Google" id="ProtNLM"/>
    </source>
</evidence>
<dbReference type="Proteomes" id="UP001151760">
    <property type="component" value="Unassembled WGS sequence"/>
</dbReference>
<reference evidence="2" key="2">
    <citation type="submission" date="2022-01" db="EMBL/GenBank/DDBJ databases">
        <authorList>
            <person name="Yamashiro T."/>
            <person name="Shiraishi A."/>
            <person name="Satake H."/>
            <person name="Nakayama K."/>
        </authorList>
    </citation>
    <scope>NUCLEOTIDE SEQUENCE</scope>
</reference>